<sequence>MAISIGDALLKLGVDTKDFDKGMKGLGASIKKHSKQIRLAGLAMAGFGVAIGVVAVKSAAAFDKGMREVNSLLGLSEKEFQALSKETLELSKSLGVDAVESTKALYQAISAGIPRENALTFMKVASKAAIAGVTDTETAVDGLTTAMNAWKIQTEDAEKVADSMFSAVKLGKTTFAELSDSMSKAGPIAAAMGVSLDSVLAAAASLTKQGFPTASAMTGIRQVMVALAKPTEDMADLLQKMGFESGTAALEALGFQGTLEALTTASEGNQETLAKALGSVEALGAALGLTGANALGARSDLNEVTGAAGSMSAAFTEMDKSSSRQFARLKADIQATTILLGVALKPALVRMIDTITPLVKSLSLWIEAHGKLSANSLILITSLGGVLIVLPSLVKGIQAVIITVRALGVVMATSLGPIGLIVMAIGFLALAWINDWGKMREATATIINAIVKSVFWFVDKVIG</sequence>
<organism evidence="4">
    <name type="scientific">marine sediment metagenome</name>
    <dbReference type="NCBI Taxonomy" id="412755"/>
    <lineage>
        <taxon>unclassified sequences</taxon>
        <taxon>metagenomes</taxon>
        <taxon>ecological metagenomes</taxon>
    </lineage>
</organism>
<keyword evidence="2" id="KW-1133">Transmembrane helix</keyword>
<dbReference type="InterPro" id="IPR010090">
    <property type="entry name" value="Phage_tape_meas"/>
</dbReference>
<evidence type="ECO:0000259" key="3">
    <source>
        <dbReference type="Pfam" id="PF10145"/>
    </source>
</evidence>
<dbReference type="PANTHER" id="PTHR37813">
    <property type="entry name" value="FELS-2 PROPHAGE PROTEIN"/>
    <property type="match status" value="1"/>
</dbReference>
<keyword evidence="2" id="KW-0812">Transmembrane</keyword>
<dbReference type="AlphaFoldDB" id="A0A0F9FT22"/>
<protein>
    <recommendedName>
        <fullName evidence="3">Phage tail tape measure protein domain-containing protein</fullName>
    </recommendedName>
</protein>
<accession>A0A0F9FT22</accession>
<feature type="transmembrane region" description="Helical" evidence="2">
    <location>
        <begin position="406"/>
        <end position="433"/>
    </location>
</feature>
<name>A0A0F9FT22_9ZZZZ</name>
<gene>
    <name evidence="4" type="ORF">LCGC14_1915580</name>
</gene>
<reference evidence="4" key="1">
    <citation type="journal article" date="2015" name="Nature">
        <title>Complex archaea that bridge the gap between prokaryotes and eukaryotes.</title>
        <authorList>
            <person name="Spang A."/>
            <person name="Saw J.H."/>
            <person name="Jorgensen S.L."/>
            <person name="Zaremba-Niedzwiedzka K."/>
            <person name="Martijn J."/>
            <person name="Lind A.E."/>
            <person name="van Eijk R."/>
            <person name="Schleper C."/>
            <person name="Guy L."/>
            <person name="Ettema T.J."/>
        </authorList>
    </citation>
    <scope>NUCLEOTIDE SEQUENCE</scope>
</reference>
<evidence type="ECO:0000256" key="2">
    <source>
        <dbReference type="SAM" id="Phobius"/>
    </source>
</evidence>
<feature type="transmembrane region" description="Helical" evidence="2">
    <location>
        <begin position="372"/>
        <end position="394"/>
    </location>
</feature>
<dbReference type="PANTHER" id="PTHR37813:SF1">
    <property type="entry name" value="FELS-2 PROPHAGE PROTEIN"/>
    <property type="match status" value="1"/>
</dbReference>
<proteinExistence type="predicted"/>
<evidence type="ECO:0000256" key="1">
    <source>
        <dbReference type="ARBA" id="ARBA00022612"/>
    </source>
</evidence>
<evidence type="ECO:0000313" key="4">
    <source>
        <dbReference type="EMBL" id="KKL89348.1"/>
    </source>
</evidence>
<feature type="non-terminal residue" evidence="4">
    <location>
        <position position="463"/>
    </location>
</feature>
<comment type="caution">
    <text evidence="4">The sequence shown here is derived from an EMBL/GenBank/DDBJ whole genome shotgun (WGS) entry which is preliminary data.</text>
</comment>
<feature type="transmembrane region" description="Helical" evidence="2">
    <location>
        <begin position="37"/>
        <end position="56"/>
    </location>
</feature>
<dbReference type="EMBL" id="LAZR01020311">
    <property type="protein sequence ID" value="KKL89348.1"/>
    <property type="molecule type" value="Genomic_DNA"/>
</dbReference>
<keyword evidence="2" id="KW-0472">Membrane</keyword>
<feature type="domain" description="Phage tail tape measure protein" evidence="3">
    <location>
        <begin position="85"/>
        <end position="274"/>
    </location>
</feature>
<dbReference type="NCBIfam" id="TIGR01760">
    <property type="entry name" value="tape_meas_TP901"/>
    <property type="match status" value="1"/>
</dbReference>
<keyword evidence="1" id="KW-1188">Viral release from host cell</keyword>
<dbReference type="Pfam" id="PF10145">
    <property type="entry name" value="PhageMin_Tail"/>
    <property type="match status" value="1"/>
</dbReference>